<gene>
    <name evidence="2" type="ORF">H8695_03950</name>
</gene>
<name>A0A926DCZ3_9FIRM</name>
<dbReference type="InterPro" id="IPR018657">
    <property type="entry name" value="LarA-like_N"/>
</dbReference>
<sequence length="424" mass="46084">MGVVSELLANVPLPRMVEVRQHFSRERIEPANLPDIVRGELMREKIRSRVHPGMRVAITCGSRGVANIALITRAIVDFVRECGGEPFVFPAMGSHGGATAEGQRDILTSYGVTEQAMGCPILCSMETVQIGRTDDGIPVYIDRFAAEADGIILCGRIKAHTGFQGPYESGLMKMATIGMGKQYGAEFCHAAGFKHMAVNMPKIANVILKSANVIAGVGLIENAYDETCRAVALTAEEIPEREPGLLLEAKAKMGRLLFSGTDVLVVDKIGKNISGDGMDPNITGRPMTPYLDSKFDAQRIVVLDLTDETHGNANGSGMADVTTRRLVNKLDTEITYPNAITCNVLEGVKIPLFVNTDREAVQLAVRTCVEIDHAQPRIIRIRDTLSLDTILISEAMLDEARANPDLTILGEPTPWPFDESGNLW</sequence>
<accession>A0A926DCZ3</accession>
<evidence type="ECO:0000313" key="3">
    <source>
        <dbReference type="Proteomes" id="UP000620366"/>
    </source>
</evidence>
<reference evidence="2" key="1">
    <citation type="submission" date="2020-08" db="EMBL/GenBank/DDBJ databases">
        <title>Genome public.</title>
        <authorList>
            <person name="Liu C."/>
            <person name="Sun Q."/>
        </authorList>
    </citation>
    <scope>NUCLEOTIDE SEQUENCE</scope>
    <source>
        <strain evidence="2">BX7</strain>
    </source>
</reference>
<comment type="caution">
    <text evidence="2">The sequence shown here is derived from an EMBL/GenBank/DDBJ whole genome shotgun (WGS) entry which is preliminary data.</text>
</comment>
<evidence type="ECO:0000313" key="2">
    <source>
        <dbReference type="EMBL" id="MBC8535843.1"/>
    </source>
</evidence>
<dbReference type="GO" id="GO:0050043">
    <property type="term" value="F:lactate racemase activity"/>
    <property type="evidence" value="ECO:0007669"/>
    <property type="project" value="InterPro"/>
</dbReference>
<proteinExistence type="predicted"/>
<dbReference type="Proteomes" id="UP000620366">
    <property type="component" value="Unassembled WGS sequence"/>
</dbReference>
<dbReference type="AlphaFoldDB" id="A0A926DCZ3"/>
<organism evidence="2 3">
    <name type="scientific">Feifania hominis</name>
    <dbReference type="NCBI Taxonomy" id="2763660"/>
    <lineage>
        <taxon>Bacteria</taxon>
        <taxon>Bacillati</taxon>
        <taxon>Bacillota</taxon>
        <taxon>Clostridia</taxon>
        <taxon>Eubacteriales</taxon>
        <taxon>Feifaniaceae</taxon>
        <taxon>Feifania</taxon>
    </lineage>
</organism>
<keyword evidence="3" id="KW-1185">Reference proteome</keyword>
<dbReference type="Gene3D" id="3.40.50.11440">
    <property type="match status" value="1"/>
</dbReference>
<feature type="domain" description="LarA-like N-terminal" evidence="1">
    <location>
        <begin position="43"/>
        <end position="165"/>
    </location>
</feature>
<evidence type="ECO:0000259" key="1">
    <source>
        <dbReference type="Pfam" id="PF09861"/>
    </source>
</evidence>
<dbReference type="RefSeq" id="WP_249299588.1">
    <property type="nucleotide sequence ID" value="NZ_JACRSP010000002.1"/>
</dbReference>
<dbReference type="Pfam" id="PF09861">
    <property type="entry name" value="Lar_N"/>
    <property type="match status" value="1"/>
</dbReference>
<dbReference type="EMBL" id="JACRSP010000002">
    <property type="protein sequence ID" value="MBC8535843.1"/>
    <property type="molecule type" value="Genomic_DNA"/>
</dbReference>
<protein>
    <submittedName>
        <fullName evidence="2">DUF2088 domain-containing protein</fullName>
    </submittedName>
</protein>